<dbReference type="PROSITE" id="PS51186">
    <property type="entry name" value="GNAT"/>
    <property type="match status" value="1"/>
</dbReference>
<dbReference type="InterPro" id="IPR016181">
    <property type="entry name" value="Acyl_CoA_acyltransferase"/>
</dbReference>
<keyword evidence="5" id="KW-1185">Reference proteome</keyword>
<dbReference type="GO" id="GO:0016747">
    <property type="term" value="F:acyltransferase activity, transferring groups other than amino-acyl groups"/>
    <property type="evidence" value="ECO:0007669"/>
    <property type="project" value="InterPro"/>
</dbReference>
<dbReference type="SUPFAM" id="SSF55729">
    <property type="entry name" value="Acyl-CoA N-acyltransferases (Nat)"/>
    <property type="match status" value="1"/>
</dbReference>
<evidence type="ECO:0000256" key="1">
    <source>
        <dbReference type="ARBA" id="ARBA00022679"/>
    </source>
</evidence>
<evidence type="ECO:0000256" key="2">
    <source>
        <dbReference type="ARBA" id="ARBA00023315"/>
    </source>
</evidence>
<dbReference type="RefSeq" id="WP_129225462.1">
    <property type="nucleotide sequence ID" value="NZ_QYBB01000007.1"/>
</dbReference>
<dbReference type="AlphaFoldDB" id="A0A4Q2U7K4"/>
<dbReference type="Gene3D" id="3.40.630.30">
    <property type="match status" value="1"/>
</dbReference>
<keyword evidence="2" id="KW-0012">Acyltransferase</keyword>
<dbReference type="PANTHER" id="PTHR43877">
    <property type="entry name" value="AMINOALKYLPHOSPHONATE N-ACETYLTRANSFERASE-RELATED-RELATED"/>
    <property type="match status" value="1"/>
</dbReference>
<sequence length="163" mass="17282">MREADGPNLRDATPDDRPALLDLWVLAWRAAMAGIDFEARRPWLDAHLDALLASGARVLVAEAGGAPAGFVSVDPARRHLDQLAVHPDHQGSGIADGLMAGAKALSPEGLTLDVNAGNGRARRFYARHGFAEVGSGTNPRSGLPTLLLRWGDSRRFTGSSAEI</sequence>
<evidence type="ECO:0000313" key="5">
    <source>
        <dbReference type="Proteomes" id="UP000290759"/>
    </source>
</evidence>
<comment type="caution">
    <text evidence="4">The sequence shown here is derived from an EMBL/GenBank/DDBJ whole genome shotgun (WGS) entry which is preliminary data.</text>
</comment>
<gene>
    <name evidence="4" type="ORF">D3273_08550</name>
</gene>
<reference evidence="4 5" key="1">
    <citation type="submission" date="2018-12" db="EMBL/GenBank/DDBJ databases">
        <authorList>
            <person name="Grouzdev D.S."/>
            <person name="Krutkina M.S."/>
        </authorList>
    </citation>
    <scope>NUCLEOTIDE SEQUENCE [LARGE SCALE GENOMIC DNA]</scope>
    <source>
        <strain evidence="4 5">RmlP026</strain>
    </source>
</reference>
<proteinExistence type="predicted"/>
<evidence type="ECO:0000313" key="4">
    <source>
        <dbReference type="EMBL" id="RYC32430.1"/>
    </source>
</evidence>
<dbReference type="InterPro" id="IPR050832">
    <property type="entry name" value="Bact_Acetyltransf"/>
</dbReference>
<dbReference type="OrthoDB" id="2135706at2"/>
<keyword evidence="1 4" id="KW-0808">Transferase</keyword>
<dbReference type="Pfam" id="PF13673">
    <property type="entry name" value="Acetyltransf_10"/>
    <property type="match status" value="1"/>
</dbReference>
<evidence type="ECO:0000259" key="3">
    <source>
        <dbReference type="PROSITE" id="PS51186"/>
    </source>
</evidence>
<dbReference type="CDD" id="cd04301">
    <property type="entry name" value="NAT_SF"/>
    <property type="match status" value="1"/>
</dbReference>
<reference evidence="4 5" key="2">
    <citation type="submission" date="2019-02" db="EMBL/GenBank/DDBJ databases">
        <title>'Lichenibacterium ramalinii' gen. nov. sp. nov., 'Lichenibacterium minor' gen. nov. sp. nov.</title>
        <authorList>
            <person name="Pankratov T."/>
        </authorList>
    </citation>
    <scope>NUCLEOTIDE SEQUENCE [LARGE SCALE GENOMIC DNA]</scope>
    <source>
        <strain evidence="4 5">RmlP026</strain>
    </source>
</reference>
<dbReference type="EMBL" id="QYBB01000007">
    <property type="protein sequence ID" value="RYC32430.1"/>
    <property type="molecule type" value="Genomic_DNA"/>
</dbReference>
<organism evidence="4 5">
    <name type="scientific">Lichenibacterium minor</name>
    <dbReference type="NCBI Taxonomy" id="2316528"/>
    <lineage>
        <taxon>Bacteria</taxon>
        <taxon>Pseudomonadati</taxon>
        <taxon>Pseudomonadota</taxon>
        <taxon>Alphaproteobacteria</taxon>
        <taxon>Hyphomicrobiales</taxon>
        <taxon>Lichenihabitantaceae</taxon>
        <taxon>Lichenibacterium</taxon>
    </lineage>
</organism>
<accession>A0A4Q2U7K4</accession>
<dbReference type="Proteomes" id="UP000290759">
    <property type="component" value="Unassembled WGS sequence"/>
</dbReference>
<protein>
    <submittedName>
        <fullName evidence="4">GNAT family N-acetyltransferase</fullName>
    </submittedName>
</protein>
<dbReference type="InterPro" id="IPR000182">
    <property type="entry name" value="GNAT_dom"/>
</dbReference>
<name>A0A4Q2U7K4_9HYPH</name>
<feature type="domain" description="N-acetyltransferase" evidence="3">
    <location>
        <begin position="7"/>
        <end position="152"/>
    </location>
</feature>